<evidence type="ECO:0000313" key="1">
    <source>
        <dbReference type="EMBL" id="KAE8238761.1"/>
    </source>
</evidence>
<name>A0A177T038_9BASI</name>
<gene>
    <name evidence="1" type="ORF">A4X03_0g8781</name>
</gene>
<dbReference type="AlphaFoldDB" id="A0A177T038"/>
<proteinExistence type="predicted"/>
<reference evidence="1" key="2">
    <citation type="journal article" date="2019" name="IMA Fungus">
        <title>Genome sequencing and comparison of five Tilletia species to identify candidate genes for the detection of regulated species infecting wheat.</title>
        <authorList>
            <person name="Nguyen H.D.T."/>
            <person name="Sultana T."/>
            <person name="Kesanakurti P."/>
            <person name="Hambleton S."/>
        </authorList>
    </citation>
    <scope>NUCLEOTIDE SEQUENCE</scope>
    <source>
        <strain evidence="1">DAOMC 238032</strain>
    </source>
</reference>
<evidence type="ECO:0000313" key="2">
    <source>
        <dbReference type="Proteomes" id="UP000077671"/>
    </source>
</evidence>
<accession>A0A177T038</accession>
<dbReference type="EMBL" id="LWDD02002903">
    <property type="protein sequence ID" value="KAE8238761.1"/>
    <property type="molecule type" value="Genomic_DNA"/>
</dbReference>
<comment type="caution">
    <text evidence="1">The sequence shown here is derived from an EMBL/GenBank/DDBJ whole genome shotgun (WGS) entry which is preliminary data.</text>
</comment>
<sequence>MQGATEVMPRAKKIEGNLEAISAKREALLAELAKVDEAERRAREAERDAGRDVLIGALAKVKIARMERSMATAIAKAIEKHGGAKVADKLSSL</sequence>
<protein>
    <submittedName>
        <fullName evidence="1">Uncharacterized protein</fullName>
    </submittedName>
</protein>
<organism evidence="1 2">
    <name type="scientific">Tilletia caries</name>
    <name type="common">wheat bunt fungus</name>
    <dbReference type="NCBI Taxonomy" id="13290"/>
    <lineage>
        <taxon>Eukaryota</taxon>
        <taxon>Fungi</taxon>
        <taxon>Dikarya</taxon>
        <taxon>Basidiomycota</taxon>
        <taxon>Ustilaginomycotina</taxon>
        <taxon>Exobasidiomycetes</taxon>
        <taxon>Tilletiales</taxon>
        <taxon>Tilletiaceae</taxon>
        <taxon>Tilletia</taxon>
    </lineage>
</organism>
<reference evidence="1" key="1">
    <citation type="submission" date="2016-04" db="EMBL/GenBank/DDBJ databases">
        <authorList>
            <person name="Nguyen H.D."/>
            <person name="Kesanakurti P."/>
            <person name="Cullis J."/>
            <person name="Levesque C.A."/>
            <person name="Hambleton S."/>
        </authorList>
    </citation>
    <scope>NUCLEOTIDE SEQUENCE</scope>
    <source>
        <strain evidence="1">DAOMC 238032</strain>
    </source>
</reference>
<dbReference type="Proteomes" id="UP000077671">
    <property type="component" value="Unassembled WGS sequence"/>
</dbReference>